<feature type="compositionally biased region" description="Acidic residues" evidence="9">
    <location>
        <begin position="299"/>
        <end position="309"/>
    </location>
</feature>
<dbReference type="GO" id="GO:0005483">
    <property type="term" value="F:soluble NSF attachment protein activity"/>
    <property type="evidence" value="ECO:0007669"/>
    <property type="project" value="TreeGrafter"/>
</dbReference>
<dbReference type="GO" id="GO:0031201">
    <property type="term" value="C:SNARE complex"/>
    <property type="evidence" value="ECO:0007669"/>
    <property type="project" value="TreeGrafter"/>
</dbReference>
<dbReference type="AlphaFoldDB" id="A0A6U0ETL4"/>
<evidence type="ECO:0000256" key="4">
    <source>
        <dbReference type="ARBA" id="ARBA00022892"/>
    </source>
</evidence>
<dbReference type="GO" id="GO:0016192">
    <property type="term" value="P:vesicle-mediated transport"/>
    <property type="evidence" value="ECO:0007669"/>
    <property type="project" value="UniProtKB-KW"/>
</dbReference>
<protein>
    <recommendedName>
        <fullName evidence="7">Gamma-soluble NSF attachment protein</fullName>
    </recommendedName>
    <alternativeName>
        <fullName evidence="8">N-ethylmaleimide-sensitive factor attachment protein gamma</fullName>
    </alternativeName>
</protein>
<dbReference type="PANTHER" id="PTHR13768:SF2">
    <property type="entry name" value="GAMMA-SOLUBLE NSF ATTACHMENT PROTEIN"/>
    <property type="match status" value="1"/>
</dbReference>
<organism evidence="10">
    <name type="scientific">Ostreococcus mediterraneus</name>
    <dbReference type="NCBI Taxonomy" id="1486918"/>
    <lineage>
        <taxon>Eukaryota</taxon>
        <taxon>Viridiplantae</taxon>
        <taxon>Chlorophyta</taxon>
        <taxon>Mamiellophyceae</taxon>
        <taxon>Mamiellales</taxon>
        <taxon>Bathycoccaceae</taxon>
        <taxon>Ostreococcus</taxon>
    </lineage>
</organism>
<dbReference type="GO" id="GO:0019905">
    <property type="term" value="F:syntaxin binding"/>
    <property type="evidence" value="ECO:0007669"/>
    <property type="project" value="TreeGrafter"/>
</dbReference>
<evidence type="ECO:0000256" key="6">
    <source>
        <dbReference type="ARBA" id="ARBA00023136"/>
    </source>
</evidence>
<evidence type="ECO:0000256" key="5">
    <source>
        <dbReference type="ARBA" id="ARBA00022927"/>
    </source>
</evidence>
<evidence type="ECO:0000256" key="1">
    <source>
        <dbReference type="ARBA" id="ARBA00004170"/>
    </source>
</evidence>
<keyword evidence="4" id="KW-0931">ER-Golgi transport</keyword>
<dbReference type="InterPro" id="IPR011990">
    <property type="entry name" value="TPR-like_helical_dom_sf"/>
</dbReference>
<dbReference type="GO" id="GO:0006886">
    <property type="term" value="P:intracellular protein transport"/>
    <property type="evidence" value="ECO:0007669"/>
    <property type="project" value="InterPro"/>
</dbReference>
<evidence type="ECO:0000313" key="10">
    <source>
        <dbReference type="EMBL" id="CAD8580769.1"/>
    </source>
</evidence>
<comment type="subcellular location">
    <subcellularLocation>
        <location evidence="1">Membrane</location>
        <topology evidence="1">Peripheral membrane protein</topology>
    </subcellularLocation>
</comment>
<keyword evidence="3" id="KW-0813">Transport</keyword>
<dbReference type="PANTHER" id="PTHR13768">
    <property type="entry name" value="SOLUBLE NSF ATTACHMENT PROTEIN SNAP"/>
    <property type="match status" value="1"/>
</dbReference>
<dbReference type="Pfam" id="PF14938">
    <property type="entry name" value="SNAP"/>
    <property type="match status" value="1"/>
</dbReference>
<gene>
    <name evidence="10" type="ORF">OMED0929_LOCUS2975</name>
</gene>
<keyword evidence="5" id="KW-0653">Protein transport</keyword>
<proteinExistence type="inferred from homology"/>
<dbReference type="Gene3D" id="1.25.40.10">
    <property type="entry name" value="Tetratricopeptide repeat domain"/>
    <property type="match status" value="1"/>
</dbReference>
<dbReference type="SUPFAM" id="SSF48452">
    <property type="entry name" value="TPR-like"/>
    <property type="match status" value="1"/>
</dbReference>
<sequence>MPSTNEINARKTAEKADAFMKPSLTRWKPDYDRAVDLYAEAARLYRASGDYAAATIVEEKSAEASLLLTNYWDAGKTFERACESAVKKIPMDGAAVLALAERAAEAYASANRVQVGAEAMSRASRLVEDSDLFTSTALLRRSLEIFEEDEKDLYAGEHHRRLCAQLTRTGEYADAAEACLKYAESCSRAGQSNSLAKAYLSAIVALLYSGDGIGAQSTYADVCEIPDFEKSEERETAYKLLNAYRDADVEAIKSTVAQSSCLRFLDVAFTRLAAKLPNVAHDVARVSAEMGGQGKAGDTTDEDVDDDLC</sequence>
<evidence type="ECO:0000256" key="7">
    <source>
        <dbReference type="ARBA" id="ARBA00040047"/>
    </source>
</evidence>
<comment type="similarity">
    <text evidence="2">Belongs to the SNAP family.</text>
</comment>
<feature type="region of interest" description="Disordered" evidence="9">
    <location>
        <begin position="290"/>
        <end position="309"/>
    </location>
</feature>
<accession>A0A6U0ETL4</accession>
<evidence type="ECO:0000256" key="9">
    <source>
        <dbReference type="SAM" id="MobiDB-lite"/>
    </source>
</evidence>
<evidence type="ECO:0000256" key="2">
    <source>
        <dbReference type="ARBA" id="ARBA00010050"/>
    </source>
</evidence>
<dbReference type="InterPro" id="IPR000744">
    <property type="entry name" value="NSF_attach"/>
</dbReference>
<evidence type="ECO:0000256" key="8">
    <source>
        <dbReference type="ARBA" id="ARBA00042485"/>
    </source>
</evidence>
<keyword evidence="6" id="KW-0472">Membrane</keyword>
<reference evidence="10" key="1">
    <citation type="submission" date="2021-01" db="EMBL/GenBank/DDBJ databases">
        <authorList>
            <person name="Corre E."/>
            <person name="Pelletier E."/>
            <person name="Niang G."/>
            <person name="Scheremetjew M."/>
            <person name="Finn R."/>
            <person name="Kale V."/>
            <person name="Holt S."/>
            <person name="Cochrane G."/>
            <person name="Meng A."/>
            <person name="Brown T."/>
            <person name="Cohen L."/>
        </authorList>
    </citation>
    <scope>NUCLEOTIDE SEQUENCE</scope>
    <source>
        <strain evidence="10">Clade-D-RCC2572</strain>
    </source>
</reference>
<dbReference type="GO" id="GO:0005774">
    <property type="term" value="C:vacuolar membrane"/>
    <property type="evidence" value="ECO:0007669"/>
    <property type="project" value="TreeGrafter"/>
</dbReference>
<name>A0A6U0ETL4_9CHLO</name>
<dbReference type="EMBL" id="HBEW01003581">
    <property type="protein sequence ID" value="CAD8580769.1"/>
    <property type="molecule type" value="Transcribed_RNA"/>
</dbReference>
<evidence type="ECO:0000256" key="3">
    <source>
        <dbReference type="ARBA" id="ARBA00022448"/>
    </source>
</evidence>